<dbReference type="InterPro" id="IPR036291">
    <property type="entry name" value="NAD(P)-bd_dom_sf"/>
</dbReference>
<evidence type="ECO:0000256" key="3">
    <source>
        <dbReference type="ARBA" id="ARBA00023002"/>
    </source>
</evidence>
<dbReference type="InterPro" id="IPR008927">
    <property type="entry name" value="6-PGluconate_DH-like_C_sf"/>
</dbReference>
<dbReference type="Proteomes" id="UP000268162">
    <property type="component" value="Unassembled WGS sequence"/>
</dbReference>
<dbReference type="SUPFAM" id="SSF51735">
    <property type="entry name" value="NAD(P)-binding Rossmann-fold domains"/>
    <property type="match status" value="1"/>
</dbReference>
<evidence type="ECO:0000256" key="2">
    <source>
        <dbReference type="ARBA" id="ARBA00022857"/>
    </source>
</evidence>
<dbReference type="UniPathway" id="UPA00098">
    <property type="reaction ID" value="UER00361"/>
</dbReference>
<dbReference type="PANTHER" id="PTHR11645:SF0">
    <property type="entry name" value="PYRROLINE-5-CARBOXYLATE REDUCTASE 3"/>
    <property type="match status" value="1"/>
</dbReference>
<keyword evidence="5" id="KW-0641">Proline biosynthesis</keyword>
<feature type="domain" description="Pyrroline-5-carboxylate reductase dimerisation" evidence="7">
    <location>
        <begin position="187"/>
        <end position="288"/>
    </location>
</feature>
<dbReference type="FunFam" id="1.10.3730.10:FF:000001">
    <property type="entry name" value="Pyrroline-5-carboxylate reductase"/>
    <property type="match status" value="1"/>
</dbReference>
<keyword evidence="5" id="KW-0028">Amino-acid biosynthesis</keyword>
<dbReference type="PANTHER" id="PTHR11645">
    <property type="entry name" value="PYRROLINE-5-CARBOXYLATE REDUCTASE"/>
    <property type="match status" value="1"/>
</dbReference>
<comment type="catalytic activity">
    <reaction evidence="5">
        <text>L-proline + NADP(+) = (S)-1-pyrroline-5-carboxylate + NADPH + 2 H(+)</text>
        <dbReference type="Rhea" id="RHEA:14109"/>
        <dbReference type="ChEBI" id="CHEBI:15378"/>
        <dbReference type="ChEBI" id="CHEBI:17388"/>
        <dbReference type="ChEBI" id="CHEBI:57783"/>
        <dbReference type="ChEBI" id="CHEBI:58349"/>
        <dbReference type="ChEBI" id="CHEBI:60039"/>
        <dbReference type="EC" id="1.5.1.2"/>
    </reaction>
</comment>
<keyword evidence="2 4" id="KW-0521">NADP</keyword>
<reference evidence="9" key="1">
    <citation type="journal article" date="2018" name="Nat. Microbiol.">
        <title>Leveraging single-cell genomics to expand the fungal tree of life.</title>
        <authorList>
            <person name="Ahrendt S.R."/>
            <person name="Quandt C.A."/>
            <person name="Ciobanu D."/>
            <person name="Clum A."/>
            <person name="Salamov A."/>
            <person name="Andreopoulos B."/>
            <person name="Cheng J.F."/>
            <person name="Woyke T."/>
            <person name="Pelin A."/>
            <person name="Henrissat B."/>
            <person name="Reynolds N.K."/>
            <person name="Benny G.L."/>
            <person name="Smith M.E."/>
            <person name="James T.Y."/>
            <person name="Grigoriev I.V."/>
        </authorList>
    </citation>
    <scope>NUCLEOTIDE SEQUENCE [LARGE SCALE GENOMIC DNA]</scope>
    <source>
        <strain evidence="9">RSA 468</strain>
    </source>
</reference>
<dbReference type="GO" id="GO:0055129">
    <property type="term" value="P:L-proline biosynthetic process"/>
    <property type="evidence" value="ECO:0007669"/>
    <property type="project" value="UniProtKB-UniPathway"/>
</dbReference>
<dbReference type="InterPro" id="IPR028939">
    <property type="entry name" value="P5C_Rdtase_cat_N"/>
</dbReference>
<dbReference type="PROSITE" id="PS00521">
    <property type="entry name" value="P5CR"/>
    <property type="match status" value="1"/>
</dbReference>
<dbReference type="EMBL" id="ML002762">
    <property type="protein sequence ID" value="RKP35896.1"/>
    <property type="molecule type" value="Genomic_DNA"/>
</dbReference>
<evidence type="ECO:0000256" key="5">
    <source>
        <dbReference type="RuleBase" id="RU003903"/>
    </source>
</evidence>
<accession>A0A4P9ZQW8</accession>
<dbReference type="SUPFAM" id="SSF48179">
    <property type="entry name" value="6-phosphogluconate dehydrogenase C-terminal domain-like"/>
    <property type="match status" value="1"/>
</dbReference>
<evidence type="ECO:0000259" key="7">
    <source>
        <dbReference type="Pfam" id="PF14748"/>
    </source>
</evidence>
<gene>
    <name evidence="8" type="ORF">BJ085DRAFT_36455</name>
</gene>
<dbReference type="STRING" id="215637.A0A4P9ZQW8"/>
<organism evidence="8 9">
    <name type="scientific">Dimargaris cristalligena</name>
    <dbReference type="NCBI Taxonomy" id="215637"/>
    <lineage>
        <taxon>Eukaryota</taxon>
        <taxon>Fungi</taxon>
        <taxon>Fungi incertae sedis</taxon>
        <taxon>Zoopagomycota</taxon>
        <taxon>Kickxellomycotina</taxon>
        <taxon>Dimargaritomycetes</taxon>
        <taxon>Dimargaritales</taxon>
        <taxon>Dimargaritaceae</taxon>
        <taxon>Dimargaris</taxon>
    </lineage>
</organism>
<evidence type="ECO:0000256" key="1">
    <source>
        <dbReference type="ARBA" id="ARBA00005525"/>
    </source>
</evidence>
<dbReference type="AlphaFoldDB" id="A0A4P9ZQW8"/>
<comment type="pathway">
    <text evidence="5">Amino-acid biosynthesis; L-proline biosynthesis; L-proline from L-glutamate 5-semialdehyde: step 1/1.</text>
</comment>
<dbReference type="InterPro" id="IPR000304">
    <property type="entry name" value="Pyrroline-COOH_reductase"/>
</dbReference>
<dbReference type="Gene3D" id="3.40.50.720">
    <property type="entry name" value="NAD(P)-binding Rossmann-like Domain"/>
    <property type="match status" value="1"/>
</dbReference>
<sequence>MTRGLLNAPKLAFIGCGTMGRVIIDGLFARLAELPEKPIPGDTLPRPAEVWATVIREESVQRLKTCYGSKVKVVSHVNNASVIKEADVIFLCCKPQKAREVLESPGVAAALASSPKLLISVCAGVTLKQLHGWVPSGTNVIRAMPNTPCQIREGMTILCWNPDTPSTYTDFATQVFTILGRCRALEEKHINAATGLAASGPAFICVILESLADGGVMMGLPRDVAYELAAQVLQGTARMALQTAIHPAALKDLVTTPAGCTIAGLLTMEDGKIRSTLARTVEVAASVAGNLGQDKDTNYKRT</sequence>
<dbReference type="InterPro" id="IPR053790">
    <property type="entry name" value="P5CR-like_CS"/>
</dbReference>
<protein>
    <recommendedName>
        <fullName evidence="5">Pyrroline-5-carboxylate reductase</fullName>
        <ecNumber evidence="5">1.5.1.2</ecNumber>
    </recommendedName>
</protein>
<keyword evidence="9" id="KW-1185">Reference proteome</keyword>
<evidence type="ECO:0000313" key="8">
    <source>
        <dbReference type="EMBL" id="RKP35896.1"/>
    </source>
</evidence>
<dbReference type="Pfam" id="PF14748">
    <property type="entry name" value="P5CR_dimer"/>
    <property type="match status" value="1"/>
</dbReference>
<dbReference type="OrthoDB" id="10263291at2759"/>
<dbReference type="EC" id="1.5.1.2" evidence="5"/>
<evidence type="ECO:0000313" key="9">
    <source>
        <dbReference type="Proteomes" id="UP000268162"/>
    </source>
</evidence>
<dbReference type="PIRSF" id="PIRSF000193">
    <property type="entry name" value="Pyrrol-5-carb_rd"/>
    <property type="match status" value="1"/>
</dbReference>
<evidence type="ECO:0000256" key="4">
    <source>
        <dbReference type="PIRSR" id="PIRSR000193-1"/>
    </source>
</evidence>
<dbReference type="Gene3D" id="1.10.3730.10">
    <property type="entry name" value="ProC C-terminal domain-like"/>
    <property type="match status" value="1"/>
</dbReference>
<proteinExistence type="inferred from homology"/>
<dbReference type="HAMAP" id="MF_01925">
    <property type="entry name" value="P5C_reductase"/>
    <property type="match status" value="1"/>
</dbReference>
<evidence type="ECO:0000259" key="6">
    <source>
        <dbReference type="Pfam" id="PF03807"/>
    </source>
</evidence>
<keyword evidence="3 5" id="KW-0560">Oxidoreductase</keyword>
<comment type="similarity">
    <text evidence="1 5">Belongs to the pyrroline-5-carboxylate reductase family.</text>
</comment>
<dbReference type="NCBIfam" id="TIGR00112">
    <property type="entry name" value="proC"/>
    <property type="match status" value="1"/>
</dbReference>
<name>A0A4P9ZQW8_9FUNG</name>
<feature type="domain" description="Pyrroline-5-carboxylate reductase catalytic N-terminal" evidence="6">
    <location>
        <begin position="10"/>
        <end position="124"/>
    </location>
</feature>
<dbReference type="GO" id="GO:0004735">
    <property type="term" value="F:pyrroline-5-carboxylate reductase activity"/>
    <property type="evidence" value="ECO:0007669"/>
    <property type="project" value="UniProtKB-EC"/>
</dbReference>
<feature type="binding site" evidence="4">
    <location>
        <position position="79"/>
    </location>
    <ligand>
        <name>NADPH</name>
        <dbReference type="ChEBI" id="CHEBI:57783"/>
    </ligand>
</feature>
<dbReference type="Pfam" id="PF03807">
    <property type="entry name" value="F420_oxidored"/>
    <property type="match status" value="1"/>
</dbReference>
<dbReference type="InterPro" id="IPR029036">
    <property type="entry name" value="P5CR_dimer"/>
</dbReference>
<feature type="binding site" evidence="4">
    <location>
        <begin position="14"/>
        <end position="19"/>
    </location>
    <ligand>
        <name>NADP(+)</name>
        <dbReference type="ChEBI" id="CHEBI:58349"/>
    </ligand>
</feature>